<dbReference type="PANTHER" id="PTHR46558">
    <property type="entry name" value="TRACRIPTIONAL REGULATORY PROTEIN-RELATED-RELATED"/>
    <property type="match status" value="1"/>
</dbReference>
<dbReference type="Pfam" id="PF01381">
    <property type="entry name" value="HTH_3"/>
    <property type="match status" value="1"/>
</dbReference>
<dbReference type="SUPFAM" id="SSF47413">
    <property type="entry name" value="lambda repressor-like DNA-binding domains"/>
    <property type="match status" value="1"/>
</dbReference>
<organism evidence="4 5">
    <name type="scientific">[Clostridium] celerecrescens 18A</name>
    <dbReference type="NCBI Taxonomy" id="1286362"/>
    <lineage>
        <taxon>Bacteria</taxon>
        <taxon>Bacillati</taxon>
        <taxon>Bacillota</taxon>
        <taxon>Clostridia</taxon>
        <taxon>Lachnospirales</taxon>
        <taxon>Lachnospiraceae</taxon>
        <taxon>Lacrimispora</taxon>
    </lineage>
</organism>
<comment type="caution">
    <text evidence="4">The sequence shown here is derived from an EMBL/GenBank/DDBJ whole genome shotgun (WGS) entry which is preliminary data.</text>
</comment>
<dbReference type="PROSITE" id="PS50943">
    <property type="entry name" value="HTH_CROC1"/>
    <property type="match status" value="1"/>
</dbReference>
<dbReference type="GO" id="GO:0003677">
    <property type="term" value="F:DNA binding"/>
    <property type="evidence" value="ECO:0007669"/>
    <property type="project" value="UniProtKB-KW"/>
</dbReference>
<protein>
    <submittedName>
        <fullName evidence="4">Transcriptional regulator with XRE-family HTH domain</fullName>
    </submittedName>
</protein>
<reference evidence="4 5" key="1">
    <citation type="submission" date="2017-11" db="EMBL/GenBank/DDBJ databases">
        <title>Understudied soil microbes with underappreciated capabilities: Untangling the Clostridium saccharolyticum group.</title>
        <authorList>
            <person name="Leschine S."/>
        </authorList>
    </citation>
    <scope>NUCLEOTIDE SEQUENCE [LARGE SCALE GENOMIC DNA]</scope>
    <source>
        <strain evidence="4 5">18A</strain>
    </source>
</reference>
<dbReference type="Proteomes" id="UP000231092">
    <property type="component" value="Unassembled WGS sequence"/>
</dbReference>
<feature type="transmembrane region" description="Helical" evidence="2">
    <location>
        <begin position="98"/>
        <end position="122"/>
    </location>
</feature>
<dbReference type="OrthoDB" id="9813152at2"/>
<dbReference type="AlphaFoldDB" id="A0A2M8YZU7"/>
<dbReference type="PANTHER" id="PTHR46558:SF4">
    <property type="entry name" value="DNA-BIDING PHAGE PROTEIN"/>
    <property type="match status" value="1"/>
</dbReference>
<dbReference type="InterPro" id="IPR010982">
    <property type="entry name" value="Lambda_DNA-bd_dom_sf"/>
</dbReference>
<evidence type="ECO:0000256" key="1">
    <source>
        <dbReference type="ARBA" id="ARBA00023125"/>
    </source>
</evidence>
<feature type="transmembrane region" description="Helical" evidence="2">
    <location>
        <begin position="128"/>
        <end position="149"/>
    </location>
</feature>
<dbReference type="SMART" id="SM00530">
    <property type="entry name" value="HTH_XRE"/>
    <property type="match status" value="1"/>
</dbReference>
<keyword evidence="2" id="KW-0472">Membrane</keyword>
<dbReference type="Gene3D" id="1.10.260.40">
    <property type="entry name" value="lambda repressor-like DNA-binding domains"/>
    <property type="match status" value="1"/>
</dbReference>
<evidence type="ECO:0000256" key="2">
    <source>
        <dbReference type="SAM" id="Phobius"/>
    </source>
</evidence>
<keyword evidence="2" id="KW-1133">Transmembrane helix</keyword>
<sequence length="203" mass="23204">MDQIKIGKFIASCRKEKNLTQAQLAEKLGITDRAVSKWETSKSMPDTGLMPELCELLGISVNELLSGEKLNLMEDYRKNAELNLLALKEMEESKNRELLNLEWVIGYMGTIPFLILIFTASFGNVPTIIRAILIGLAIVLFIPAIYFSLKLERDAGYYECQHCHERYVPTLKQVVFAPHNGRKRYMKCPKCGKRSYQIKVLTK</sequence>
<accession>A0A2M8YZU7</accession>
<dbReference type="CDD" id="cd00093">
    <property type="entry name" value="HTH_XRE"/>
    <property type="match status" value="1"/>
</dbReference>
<evidence type="ECO:0000313" key="5">
    <source>
        <dbReference type="Proteomes" id="UP000231092"/>
    </source>
</evidence>
<keyword evidence="1" id="KW-0238">DNA-binding</keyword>
<evidence type="ECO:0000259" key="3">
    <source>
        <dbReference type="PROSITE" id="PS50943"/>
    </source>
</evidence>
<evidence type="ECO:0000313" key="4">
    <source>
        <dbReference type="EMBL" id="PJJ26711.1"/>
    </source>
</evidence>
<keyword evidence="2" id="KW-0812">Transmembrane</keyword>
<gene>
    <name evidence="4" type="ORF">H171_0152</name>
</gene>
<dbReference type="RefSeq" id="WP_100303443.1">
    <property type="nucleotide sequence ID" value="NZ_PGET01000001.1"/>
</dbReference>
<dbReference type="EMBL" id="PGET01000001">
    <property type="protein sequence ID" value="PJJ26711.1"/>
    <property type="molecule type" value="Genomic_DNA"/>
</dbReference>
<feature type="domain" description="HTH cro/C1-type" evidence="3">
    <location>
        <begin position="10"/>
        <end position="64"/>
    </location>
</feature>
<dbReference type="InterPro" id="IPR001387">
    <property type="entry name" value="Cro/C1-type_HTH"/>
</dbReference>
<name>A0A2M8YZU7_9FIRM</name>
<proteinExistence type="predicted"/>